<evidence type="ECO:0000313" key="3">
    <source>
        <dbReference type="EnsemblMetazoa" id="XP_019853801.1"/>
    </source>
</evidence>
<evidence type="ECO:0000256" key="1">
    <source>
        <dbReference type="SAM" id="MobiDB-lite"/>
    </source>
</evidence>
<accession>A0AAN0JAP0</accession>
<evidence type="ECO:0000313" key="4">
    <source>
        <dbReference type="Proteomes" id="UP000007879"/>
    </source>
</evidence>
<proteinExistence type="predicted"/>
<dbReference type="InterPro" id="IPR040521">
    <property type="entry name" value="KDZ"/>
</dbReference>
<sequence length="692" mass="78906">MSSTSTGKRSLQPKAGRASKKFRFNPEEAKENARQFDQLKLKLATAYNDFIASCQELLTRSSQYGDILKAIDLDLAGNKDKNCSVSTLFLVAALGLDGIDALRMAEHLVPKSFCNLRSNYITRIVNHVAKAEVVNNQNLQQFQNIASHINFFKREVATTGFEEDLQQLSQIAGKAYMAFVAPPVSTCLNYHCKLHKTEGSLSVHNSDINVTVHSLNGPVVASKVSLRCKECFTNYNHTWYGNHSSGERLYPEKVPLIEISNVSYAERKLHQWFVNLSLHSWTSFSAFAECYYHVHLDKYNDPISGVCNELTRVHVSDMFFNGELEEEHRSNTSFEWTKLRKQDREDRLKEVVENMVGISYPHVPTKECTEKACGSCWTIDGNWKLNFPHCMFPVHVSTPDFPALNIPDVCTSQPINSYTAFCENHCKIATDRGYPTGVTDFLKFVNKKANEDHIVDCVTTDTSATSSVSGKNTHLLTVLDDTTLANSTSCNKDLGRSNRLRHWSRGHLFICRPCGHIDYWQPLYKSESPSQVFVAVVQWLYDTLQTVPESEWKDIVLAYDAMCKLDGLLVASKPLPLPKPFDEMWTSIQKVIDTFHFKNHTDPVCITKYNPSKILEQHPQLNFMCCEQTFVWLSRYKKIVCSMSKNHHLFFLHRLVTRRNLYTKLCHENGRKPLLPKAKEAQVKESKEADTK</sequence>
<reference evidence="4" key="1">
    <citation type="journal article" date="2010" name="Nature">
        <title>The Amphimedon queenslandica genome and the evolution of animal complexity.</title>
        <authorList>
            <person name="Srivastava M."/>
            <person name="Simakov O."/>
            <person name="Chapman J."/>
            <person name="Fahey B."/>
            <person name="Gauthier M.E."/>
            <person name="Mitros T."/>
            <person name="Richards G.S."/>
            <person name="Conaco C."/>
            <person name="Dacre M."/>
            <person name="Hellsten U."/>
            <person name="Larroux C."/>
            <person name="Putnam N.H."/>
            <person name="Stanke M."/>
            <person name="Adamska M."/>
            <person name="Darling A."/>
            <person name="Degnan S.M."/>
            <person name="Oakley T.H."/>
            <person name="Plachetzki D.C."/>
            <person name="Zhai Y."/>
            <person name="Adamski M."/>
            <person name="Calcino A."/>
            <person name="Cummins S.F."/>
            <person name="Goodstein D.M."/>
            <person name="Harris C."/>
            <person name="Jackson D.J."/>
            <person name="Leys S.P."/>
            <person name="Shu S."/>
            <person name="Woodcroft B.J."/>
            <person name="Vervoort M."/>
            <person name="Kosik K.S."/>
            <person name="Manning G."/>
            <person name="Degnan B.M."/>
            <person name="Rokhsar D.S."/>
        </authorList>
    </citation>
    <scope>NUCLEOTIDE SEQUENCE [LARGE SCALE GENOMIC DNA]</scope>
</reference>
<organism evidence="3 4">
    <name type="scientific">Amphimedon queenslandica</name>
    <name type="common">Sponge</name>
    <dbReference type="NCBI Taxonomy" id="400682"/>
    <lineage>
        <taxon>Eukaryota</taxon>
        <taxon>Metazoa</taxon>
        <taxon>Porifera</taxon>
        <taxon>Demospongiae</taxon>
        <taxon>Heteroscleromorpha</taxon>
        <taxon>Haplosclerida</taxon>
        <taxon>Niphatidae</taxon>
        <taxon>Amphimedon</taxon>
    </lineage>
</organism>
<dbReference type="KEGG" id="aqu:109583074"/>
<dbReference type="EnsemblMetazoa" id="XM_019998242.1">
    <property type="protein sequence ID" value="XP_019853801.1"/>
    <property type="gene ID" value="LOC109583074"/>
</dbReference>
<dbReference type="Proteomes" id="UP000007879">
    <property type="component" value="Unassembled WGS sequence"/>
</dbReference>
<protein>
    <recommendedName>
        <fullName evidence="2">CxC5 like cysteine cluster associated with KDZ domain-containing protein</fullName>
    </recommendedName>
</protein>
<feature type="domain" description="CxC5 like cysteine cluster associated with KDZ" evidence="2">
    <location>
        <begin position="179"/>
        <end position="294"/>
    </location>
</feature>
<dbReference type="RefSeq" id="XP_019853801.1">
    <property type="nucleotide sequence ID" value="XM_019998242.1"/>
</dbReference>
<dbReference type="Pfam" id="PF18758">
    <property type="entry name" value="KDZ"/>
    <property type="match status" value="1"/>
</dbReference>
<dbReference type="Pfam" id="PF18718">
    <property type="entry name" value="CxC5"/>
    <property type="match status" value="1"/>
</dbReference>
<feature type="region of interest" description="Disordered" evidence="1">
    <location>
        <begin position="1"/>
        <end position="29"/>
    </location>
</feature>
<dbReference type="GeneID" id="109583074"/>
<dbReference type="InterPro" id="IPR041539">
    <property type="entry name" value="CxC5"/>
</dbReference>
<evidence type="ECO:0000259" key="2">
    <source>
        <dbReference type="Pfam" id="PF18718"/>
    </source>
</evidence>
<name>A0AAN0JAP0_AMPQE</name>
<reference evidence="3" key="2">
    <citation type="submission" date="2024-06" db="UniProtKB">
        <authorList>
            <consortium name="EnsemblMetazoa"/>
        </authorList>
    </citation>
    <scope>IDENTIFICATION</scope>
</reference>
<keyword evidence="4" id="KW-1185">Reference proteome</keyword>
<dbReference type="AlphaFoldDB" id="A0AAN0JAP0"/>